<organism evidence="1 2">
    <name type="scientific">Ricinus communis</name>
    <name type="common">Castor bean</name>
    <dbReference type="NCBI Taxonomy" id="3988"/>
    <lineage>
        <taxon>Eukaryota</taxon>
        <taxon>Viridiplantae</taxon>
        <taxon>Streptophyta</taxon>
        <taxon>Embryophyta</taxon>
        <taxon>Tracheophyta</taxon>
        <taxon>Spermatophyta</taxon>
        <taxon>Magnoliopsida</taxon>
        <taxon>eudicotyledons</taxon>
        <taxon>Gunneridae</taxon>
        <taxon>Pentapetalae</taxon>
        <taxon>rosids</taxon>
        <taxon>fabids</taxon>
        <taxon>Malpighiales</taxon>
        <taxon>Euphorbiaceae</taxon>
        <taxon>Acalyphoideae</taxon>
        <taxon>Acalypheae</taxon>
        <taxon>Ricinus</taxon>
    </lineage>
</organism>
<keyword evidence="2" id="KW-1185">Reference proteome</keyword>
<dbReference type="AlphaFoldDB" id="B9S9N9"/>
<protein>
    <submittedName>
        <fullName evidence="1">Uncharacterized protein</fullName>
    </submittedName>
</protein>
<dbReference type="Proteomes" id="UP000008311">
    <property type="component" value="Unassembled WGS sequence"/>
</dbReference>
<dbReference type="EMBL" id="EQ973898">
    <property type="protein sequence ID" value="EEF39670.1"/>
    <property type="molecule type" value="Genomic_DNA"/>
</dbReference>
<sequence length="163" mass="18817">MSKTTVTRCIGTFHTYDNNRDKNDSKELSFQKSEERRKNMLLLYANMRLDRLVGQGSYGHFNICLKKARSETGPNRSFNQGLHDLLYMIRPRIPSGFEQSKEVVMGSGTLKHFPRMGRQDILSLDDQVEVALNIMQAKKKERMDDFELMCASPWFIGNSNMSV</sequence>
<gene>
    <name evidence="1" type="ORF">RCOM_0506070</name>
</gene>
<accession>B9S9N9</accession>
<name>B9S9N9_RICCO</name>
<evidence type="ECO:0000313" key="1">
    <source>
        <dbReference type="EMBL" id="EEF39670.1"/>
    </source>
</evidence>
<reference evidence="2" key="1">
    <citation type="journal article" date="2010" name="Nat. Biotechnol.">
        <title>Draft genome sequence of the oilseed species Ricinus communis.</title>
        <authorList>
            <person name="Chan A.P."/>
            <person name="Crabtree J."/>
            <person name="Zhao Q."/>
            <person name="Lorenzi H."/>
            <person name="Orvis J."/>
            <person name="Puiu D."/>
            <person name="Melake-Berhan A."/>
            <person name="Jones K.M."/>
            <person name="Redman J."/>
            <person name="Chen G."/>
            <person name="Cahoon E.B."/>
            <person name="Gedil M."/>
            <person name="Stanke M."/>
            <person name="Haas B.J."/>
            <person name="Wortman J.R."/>
            <person name="Fraser-Liggett C.M."/>
            <person name="Ravel J."/>
            <person name="Rabinowicz P.D."/>
        </authorList>
    </citation>
    <scope>NUCLEOTIDE SEQUENCE [LARGE SCALE GENOMIC DNA]</scope>
    <source>
        <strain evidence="2">cv. Hale</strain>
    </source>
</reference>
<dbReference type="InParanoid" id="B9S9N9"/>
<evidence type="ECO:0000313" key="2">
    <source>
        <dbReference type="Proteomes" id="UP000008311"/>
    </source>
</evidence>
<proteinExistence type="predicted"/>